<sequence>MPYVDHHILTPREVYNANHWRRRAKLTLDKVKSVDDPQLKARLVRVATEYQKLARCADGVKAELSAHAGSTHTTQKT</sequence>
<accession>A0A380WC06</accession>
<gene>
    <name evidence="1" type="ORF">NCTC12722_03736</name>
</gene>
<dbReference type="EMBL" id="UIGB01000001">
    <property type="protein sequence ID" value="SUU86508.1"/>
    <property type="molecule type" value="Genomic_DNA"/>
</dbReference>
<evidence type="ECO:0000313" key="2">
    <source>
        <dbReference type="Proteomes" id="UP000254343"/>
    </source>
</evidence>
<reference evidence="1 2" key="1">
    <citation type="submission" date="2018-06" db="EMBL/GenBank/DDBJ databases">
        <authorList>
            <consortium name="Pathogen Informatics"/>
            <person name="Doyle S."/>
        </authorList>
    </citation>
    <scope>NUCLEOTIDE SEQUENCE [LARGE SCALE GENOMIC DNA]</scope>
    <source>
        <strain evidence="1 2">NCTC12722</strain>
    </source>
</reference>
<name>A0A380WC06_AFIFE</name>
<organism evidence="1 2">
    <name type="scientific">Afipia felis</name>
    <name type="common">Cat scratch disease bacillus</name>
    <dbReference type="NCBI Taxonomy" id="1035"/>
    <lineage>
        <taxon>Bacteria</taxon>
        <taxon>Pseudomonadati</taxon>
        <taxon>Pseudomonadota</taxon>
        <taxon>Alphaproteobacteria</taxon>
        <taxon>Hyphomicrobiales</taxon>
        <taxon>Nitrobacteraceae</taxon>
        <taxon>Afipia</taxon>
    </lineage>
</organism>
<dbReference type="RefSeq" id="WP_002717331.1">
    <property type="nucleotide sequence ID" value="NZ_UFSI01000001.1"/>
</dbReference>
<dbReference type="OrthoDB" id="9892046at2"/>
<evidence type="ECO:0000313" key="1">
    <source>
        <dbReference type="EMBL" id="SUU86508.1"/>
    </source>
</evidence>
<proteinExistence type="predicted"/>
<dbReference type="AlphaFoldDB" id="A0A380WC06"/>
<dbReference type="Proteomes" id="UP000254343">
    <property type="component" value="Unassembled WGS sequence"/>
</dbReference>
<protein>
    <submittedName>
        <fullName evidence="1">Uncharacterized protein</fullName>
    </submittedName>
</protein>